<protein>
    <recommendedName>
        <fullName evidence="1">Rhodanese domain-containing protein</fullName>
    </recommendedName>
</protein>
<evidence type="ECO:0000313" key="2">
    <source>
        <dbReference type="EMBL" id="MEQ2241194.1"/>
    </source>
</evidence>
<dbReference type="SUPFAM" id="SSF52821">
    <property type="entry name" value="Rhodanese/Cell cycle control phosphatase"/>
    <property type="match status" value="1"/>
</dbReference>
<gene>
    <name evidence="2" type="ORF">ILYODFUR_022879</name>
</gene>
<dbReference type="InterPro" id="IPR036873">
    <property type="entry name" value="Rhodanese-like_dom_sf"/>
</dbReference>
<dbReference type="CDD" id="cd01519">
    <property type="entry name" value="RHOD_HSP67B2"/>
    <property type="match status" value="1"/>
</dbReference>
<dbReference type="SMART" id="SM00450">
    <property type="entry name" value="RHOD"/>
    <property type="match status" value="1"/>
</dbReference>
<dbReference type="Proteomes" id="UP001482620">
    <property type="component" value="Unassembled WGS sequence"/>
</dbReference>
<feature type="domain" description="Rhodanese" evidence="1">
    <location>
        <begin position="81"/>
        <end position="176"/>
    </location>
</feature>
<dbReference type="Gene3D" id="3.40.250.10">
    <property type="entry name" value="Rhodanese-like domain"/>
    <property type="match status" value="1"/>
</dbReference>
<name>A0ABV0U8A7_9TELE</name>
<dbReference type="PANTHER" id="PTHR44086">
    <property type="entry name" value="THIOSULFATE SULFURTRANSFERASE RDL2, MITOCHONDRIAL-RELATED"/>
    <property type="match status" value="1"/>
</dbReference>
<dbReference type="Pfam" id="PF00581">
    <property type="entry name" value="Rhodanese"/>
    <property type="match status" value="1"/>
</dbReference>
<dbReference type="PANTHER" id="PTHR44086:SF3">
    <property type="entry name" value="THIOSULFATE SULFURTRANSFERASE_RHODANESE-LIKE DOMAIN-CONTAINING PROTEIN 1 ISOFORM X2"/>
    <property type="match status" value="1"/>
</dbReference>
<comment type="caution">
    <text evidence="2">The sequence shown here is derived from an EMBL/GenBank/DDBJ whole genome shotgun (WGS) entry which is preliminary data.</text>
</comment>
<evidence type="ECO:0000313" key="3">
    <source>
        <dbReference type="Proteomes" id="UP001482620"/>
    </source>
</evidence>
<keyword evidence="3" id="KW-1185">Reference proteome</keyword>
<dbReference type="InterPro" id="IPR001763">
    <property type="entry name" value="Rhodanese-like_dom"/>
</dbReference>
<dbReference type="EMBL" id="JAHRIQ010060487">
    <property type="protein sequence ID" value="MEQ2241194.1"/>
    <property type="molecule type" value="Genomic_DNA"/>
</dbReference>
<sequence length="179" mass="20010">MHFRTFFGCSLRSLQLQHPSLWPDPAHCLNLSQLFITKRHKNGGVEKENGAEITHSSPQLHAHTDMGKPVTYEELKALLANSKDLILIDVREKDEVDKGRIPRSIHIALGTVEAAFKMSPEAFQATYGIPKPALDAPELVFYCRSGKRSAEALSKVNQLGYVTARNYAGSYIEWCSREG</sequence>
<evidence type="ECO:0000259" key="1">
    <source>
        <dbReference type="PROSITE" id="PS50206"/>
    </source>
</evidence>
<dbReference type="PROSITE" id="PS50206">
    <property type="entry name" value="RHODANESE_3"/>
    <property type="match status" value="1"/>
</dbReference>
<organism evidence="2 3">
    <name type="scientific">Ilyodon furcidens</name>
    <name type="common">goldbreast splitfin</name>
    <dbReference type="NCBI Taxonomy" id="33524"/>
    <lineage>
        <taxon>Eukaryota</taxon>
        <taxon>Metazoa</taxon>
        <taxon>Chordata</taxon>
        <taxon>Craniata</taxon>
        <taxon>Vertebrata</taxon>
        <taxon>Euteleostomi</taxon>
        <taxon>Actinopterygii</taxon>
        <taxon>Neopterygii</taxon>
        <taxon>Teleostei</taxon>
        <taxon>Neoteleostei</taxon>
        <taxon>Acanthomorphata</taxon>
        <taxon>Ovalentaria</taxon>
        <taxon>Atherinomorphae</taxon>
        <taxon>Cyprinodontiformes</taxon>
        <taxon>Goodeidae</taxon>
        <taxon>Ilyodon</taxon>
    </lineage>
</organism>
<reference evidence="2 3" key="1">
    <citation type="submission" date="2021-06" db="EMBL/GenBank/DDBJ databases">
        <authorList>
            <person name="Palmer J.M."/>
        </authorList>
    </citation>
    <scope>NUCLEOTIDE SEQUENCE [LARGE SCALE GENOMIC DNA]</scope>
    <source>
        <strain evidence="3">if_2019</strain>
        <tissue evidence="2">Muscle</tissue>
    </source>
</reference>
<proteinExistence type="predicted"/>
<accession>A0ABV0U8A7</accession>